<dbReference type="Proteomes" id="UP000596742">
    <property type="component" value="Unassembled WGS sequence"/>
</dbReference>
<dbReference type="SMART" id="SM00160">
    <property type="entry name" value="RanBD"/>
    <property type="match status" value="1"/>
</dbReference>
<feature type="domain" description="RanBD1" evidence="4">
    <location>
        <begin position="270"/>
        <end position="359"/>
    </location>
</feature>
<evidence type="ECO:0000313" key="6">
    <source>
        <dbReference type="Proteomes" id="UP000596742"/>
    </source>
</evidence>
<feature type="compositionally biased region" description="Basic and acidic residues" evidence="3">
    <location>
        <begin position="411"/>
        <end position="422"/>
    </location>
</feature>
<dbReference type="InterPro" id="IPR000156">
    <property type="entry name" value="Ran_bind_dom"/>
</dbReference>
<feature type="compositionally biased region" description="Basic and acidic residues" evidence="3">
    <location>
        <begin position="13"/>
        <end position="26"/>
    </location>
</feature>
<evidence type="ECO:0000256" key="1">
    <source>
        <dbReference type="ARBA" id="ARBA00004123"/>
    </source>
</evidence>
<comment type="subcellular location">
    <subcellularLocation>
        <location evidence="1">Nucleus</location>
    </subcellularLocation>
</comment>
<feature type="compositionally biased region" description="Basic and acidic residues" evidence="3">
    <location>
        <begin position="429"/>
        <end position="447"/>
    </location>
</feature>
<feature type="compositionally biased region" description="Low complexity" evidence="3">
    <location>
        <begin position="457"/>
        <end position="475"/>
    </location>
</feature>
<dbReference type="CDD" id="cd13180">
    <property type="entry name" value="RanBD_RanBP3"/>
    <property type="match status" value="1"/>
</dbReference>
<dbReference type="PANTHER" id="PTHR23138:SF142">
    <property type="entry name" value="RAN-BINDING PROTEIN 3B-RELATED"/>
    <property type="match status" value="1"/>
</dbReference>
<keyword evidence="2" id="KW-0539">Nucleus</keyword>
<evidence type="ECO:0000256" key="3">
    <source>
        <dbReference type="SAM" id="MobiDB-lite"/>
    </source>
</evidence>
<dbReference type="SUPFAM" id="SSF50729">
    <property type="entry name" value="PH domain-like"/>
    <property type="match status" value="1"/>
</dbReference>
<feature type="region of interest" description="Disordered" evidence="3">
    <location>
        <begin position="123"/>
        <end position="255"/>
    </location>
</feature>
<organism evidence="5 6">
    <name type="scientific">Mytilus galloprovincialis</name>
    <name type="common">Mediterranean mussel</name>
    <dbReference type="NCBI Taxonomy" id="29158"/>
    <lineage>
        <taxon>Eukaryota</taxon>
        <taxon>Metazoa</taxon>
        <taxon>Spiralia</taxon>
        <taxon>Lophotrochozoa</taxon>
        <taxon>Mollusca</taxon>
        <taxon>Bivalvia</taxon>
        <taxon>Autobranchia</taxon>
        <taxon>Pteriomorphia</taxon>
        <taxon>Mytilida</taxon>
        <taxon>Mytiloidea</taxon>
        <taxon>Mytilidae</taxon>
        <taxon>Mytilinae</taxon>
        <taxon>Mytilus</taxon>
    </lineage>
</organism>
<dbReference type="GO" id="GO:0006611">
    <property type="term" value="P:protein export from nucleus"/>
    <property type="evidence" value="ECO:0007669"/>
    <property type="project" value="TreeGrafter"/>
</dbReference>
<name>A0A8B6GXA0_MYTGA</name>
<evidence type="ECO:0000256" key="2">
    <source>
        <dbReference type="ARBA" id="ARBA00023242"/>
    </source>
</evidence>
<dbReference type="PANTHER" id="PTHR23138">
    <property type="entry name" value="RAN BINDING PROTEIN"/>
    <property type="match status" value="1"/>
</dbReference>
<feature type="region of interest" description="Disordered" evidence="3">
    <location>
        <begin position="411"/>
        <end position="475"/>
    </location>
</feature>
<dbReference type="PROSITE" id="PS50196">
    <property type="entry name" value="RANBD1"/>
    <property type="match status" value="1"/>
</dbReference>
<comment type="caution">
    <text evidence="5">The sequence shown here is derived from an EMBL/GenBank/DDBJ whole genome shotgun (WGS) entry which is preliminary data.</text>
</comment>
<keyword evidence="6" id="KW-1185">Reference proteome</keyword>
<evidence type="ECO:0000313" key="5">
    <source>
        <dbReference type="EMBL" id="VDI70650.1"/>
    </source>
</evidence>
<feature type="compositionally biased region" description="Polar residues" evidence="3">
    <location>
        <begin position="53"/>
        <end position="71"/>
    </location>
</feature>
<dbReference type="AlphaFoldDB" id="A0A8B6GXA0"/>
<proteinExistence type="predicted"/>
<feature type="region of interest" description="Disordered" evidence="3">
    <location>
        <begin position="1"/>
        <end position="104"/>
    </location>
</feature>
<feature type="compositionally biased region" description="Basic and acidic residues" evidence="3">
    <location>
        <begin position="204"/>
        <end position="214"/>
    </location>
</feature>
<dbReference type="InterPro" id="IPR045255">
    <property type="entry name" value="RanBP1-like"/>
</dbReference>
<sequence>MADVYPESTTGSTKEDNSVDQNKEQESDSTASGYQAATAPNPFGPRPGIKTDLVSSSSYNSTVHLTPSRLSANAGLKGGDPSSSDEEKSHRSSILAPSRLGMLNKTDVASPTKCLLRPSALSAQVQTLKQKDSQQEQKENQESVNQDKPPEATPGSFITKENYFATALTSAPDSTTDDGGGKNEFIFGTNLNERVTGVNTASPDSKRDSTESSKEFVFGQNLADRVVQSSTSPDDENKDKDLSDDEEAEAGKCIEKAKSLEESAREFQAKYERKTELKEVEIKTGEEGESNVLQATGKLFVFDSANQNWIERGRGLLRLNDLRSSSGMGTEFHSRLVMRTQGSLRVILNTKIWPGMTVEKASQKSLRITATDSDEGVKVFLINTSIKDSENIMRAVDWRIQQLRVREEADKPKFSEKRKADIDSSPDDASQKKSRVDEVPCIRREESDGSVLDPETEASSESCTSSSLTVRSESD</sequence>
<dbReference type="Pfam" id="PF00638">
    <property type="entry name" value="Ran_BP1"/>
    <property type="match status" value="1"/>
</dbReference>
<dbReference type="InterPro" id="IPR011993">
    <property type="entry name" value="PH-like_dom_sf"/>
</dbReference>
<gene>
    <name evidence="5" type="ORF">MGAL_10B011281</name>
</gene>
<accession>A0A8B6GXA0</accession>
<protein>
    <submittedName>
        <fullName evidence="5">Ran-binding protein 3</fullName>
    </submittedName>
</protein>
<feature type="compositionally biased region" description="Basic and acidic residues" evidence="3">
    <location>
        <begin position="129"/>
        <end position="141"/>
    </location>
</feature>
<dbReference type="Gene3D" id="2.30.29.30">
    <property type="entry name" value="Pleckstrin-homology domain (PH domain)/Phosphotyrosine-binding domain (PTB)"/>
    <property type="match status" value="1"/>
</dbReference>
<dbReference type="EMBL" id="UYJE01009155">
    <property type="protein sequence ID" value="VDI70650.1"/>
    <property type="molecule type" value="Genomic_DNA"/>
</dbReference>
<evidence type="ECO:0000259" key="4">
    <source>
        <dbReference type="PROSITE" id="PS50196"/>
    </source>
</evidence>
<dbReference type="OrthoDB" id="185618at2759"/>
<feature type="compositionally biased region" description="Polar residues" evidence="3">
    <location>
        <begin position="189"/>
        <end position="203"/>
    </location>
</feature>
<dbReference type="GO" id="GO:0005634">
    <property type="term" value="C:nucleus"/>
    <property type="evidence" value="ECO:0007669"/>
    <property type="project" value="UniProtKB-SubCell"/>
</dbReference>
<reference evidence="5" key="1">
    <citation type="submission" date="2018-11" db="EMBL/GenBank/DDBJ databases">
        <authorList>
            <person name="Alioto T."/>
            <person name="Alioto T."/>
        </authorList>
    </citation>
    <scope>NUCLEOTIDE SEQUENCE</scope>
</reference>